<dbReference type="AlphaFoldDB" id="A0A166RNG7"/>
<dbReference type="Proteomes" id="UP000078544">
    <property type="component" value="Unassembled WGS sequence"/>
</dbReference>
<evidence type="ECO:0000256" key="4">
    <source>
        <dbReference type="ARBA" id="ARBA00022679"/>
    </source>
</evidence>
<dbReference type="PANTHER" id="PTHR44307:SF2">
    <property type="entry name" value="PHOSPHOETHANOLAMINE METHYLTRANSFERASE ISOFORM X1"/>
    <property type="match status" value="1"/>
</dbReference>
<evidence type="ECO:0000256" key="6">
    <source>
        <dbReference type="ARBA" id="ARBA00047619"/>
    </source>
</evidence>
<organism evidence="8 9">
    <name type="scientific">Moelleriella libera RCEF 2490</name>
    <dbReference type="NCBI Taxonomy" id="1081109"/>
    <lineage>
        <taxon>Eukaryota</taxon>
        <taxon>Fungi</taxon>
        <taxon>Dikarya</taxon>
        <taxon>Ascomycota</taxon>
        <taxon>Pezizomycotina</taxon>
        <taxon>Sordariomycetes</taxon>
        <taxon>Hypocreomycetidae</taxon>
        <taxon>Hypocreales</taxon>
        <taxon>Clavicipitaceae</taxon>
        <taxon>Moelleriella</taxon>
    </lineage>
</organism>
<evidence type="ECO:0000256" key="5">
    <source>
        <dbReference type="ARBA" id="ARBA00035674"/>
    </source>
</evidence>
<dbReference type="Gene3D" id="3.40.50.150">
    <property type="entry name" value="Vaccinia Virus protein VP39"/>
    <property type="match status" value="1"/>
</dbReference>
<name>A0A166RNG7_9HYPO</name>
<dbReference type="GO" id="GO:0000234">
    <property type="term" value="F:phosphoethanolamine N-methyltransferase activity"/>
    <property type="evidence" value="ECO:0007669"/>
    <property type="project" value="UniProtKB-EC"/>
</dbReference>
<evidence type="ECO:0000313" key="8">
    <source>
        <dbReference type="EMBL" id="OAA32935.1"/>
    </source>
</evidence>
<keyword evidence="9" id="KW-1185">Reference proteome</keyword>
<comment type="catalytic activity">
    <reaction evidence="7">
        <text>N-methylethanolamine phosphate + S-adenosyl-L-methionine = N,N-dimethylethanolamine phosphate + S-adenosyl-L-homocysteine + H(+)</text>
        <dbReference type="Rhea" id="RHEA:25321"/>
        <dbReference type="ChEBI" id="CHEBI:15378"/>
        <dbReference type="ChEBI" id="CHEBI:57781"/>
        <dbReference type="ChEBI" id="CHEBI:57856"/>
        <dbReference type="ChEBI" id="CHEBI:58641"/>
        <dbReference type="ChEBI" id="CHEBI:59789"/>
        <dbReference type="EC" id="2.1.1.103"/>
    </reaction>
    <physiologicalReaction direction="left-to-right" evidence="7">
        <dbReference type="Rhea" id="RHEA:25322"/>
    </physiologicalReaction>
</comment>
<proteinExistence type="predicted"/>
<dbReference type="CDD" id="cd02440">
    <property type="entry name" value="AdoMet_MTases"/>
    <property type="match status" value="1"/>
</dbReference>
<dbReference type="GO" id="GO:0032259">
    <property type="term" value="P:methylation"/>
    <property type="evidence" value="ECO:0007669"/>
    <property type="project" value="UniProtKB-KW"/>
</dbReference>
<evidence type="ECO:0000256" key="2">
    <source>
        <dbReference type="ARBA" id="ARBA00005189"/>
    </source>
</evidence>
<evidence type="ECO:0000313" key="9">
    <source>
        <dbReference type="Proteomes" id="UP000078544"/>
    </source>
</evidence>
<evidence type="ECO:0000256" key="7">
    <source>
        <dbReference type="ARBA" id="ARBA00047841"/>
    </source>
</evidence>
<dbReference type="STRING" id="1081109.A0A166RNG7"/>
<dbReference type="SUPFAM" id="SSF53335">
    <property type="entry name" value="S-adenosyl-L-methionine-dependent methyltransferases"/>
    <property type="match status" value="1"/>
</dbReference>
<evidence type="ECO:0000256" key="3">
    <source>
        <dbReference type="ARBA" id="ARBA00022603"/>
    </source>
</evidence>
<keyword evidence="4 8" id="KW-0808">Transferase</keyword>
<comment type="pathway">
    <text evidence="2">Lipid metabolism.</text>
</comment>
<dbReference type="EC" id="2.1.1.103" evidence="5"/>
<dbReference type="OrthoDB" id="506498at2759"/>
<accession>A0A166RNG7</accession>
<dbReference type="InterPro" id="IPR029063">
    <property type="entry name" value="SAM-dependent_MTases_sf"/>
</dbReference>
<comment type="catalytic activity">
    <reaction evidence="6">
        <text>N,N-dimethylethanolamine phosphate + S-adenosyl-L-methionine = phosphocholine + S-adenosyl-L-homocysteine + H(+)</text>
        <dbReference type="Rhea" id="RHEA:25325"/>
        <dbReference type="ChEBI" id="CHEBI:15378"/>
        <dbReference type="ChEBI" id="CHEBI:57856"/>
        <dbReference type="ChEBI" id="CHEBI:58641"/>
        <dbReference type="ChEBI" id="CHEBI:59789"/>
        <dbReference type="ChEBI" id="CHEBI:295975"/>
        <dbReference type="EC" id="2.1.1.103"/>
    </reaction>
    <physiologicalReaction direction="left-to-right" evidence="6">
        <dbReference type="Rhea" id="RHEA:25326"/>
    </physiologicalReaction>
</comment>
<gene>
    <name evidence="8" type="ORF">AAL_00400</name>
</gene>
<comment type="caution">
    <text evidence="8">The sequence shown here is derived from an EMBL/GenBank/DDBJ whole genome shotgun (WGS) entry which is preliminary data.</text>
</comment>
<dbReference type="PANTHER" id="PTHR44307">
    <property type="entry name" value="PHOSPHOETHANOLAMINE METHYLTRANSFERASE"/>
    <property type="match status" value="1"/>
</dbReference>
<comment type="pathway">
    <text evidence="1">Phospholipid metabolism; phosphatidylcholine biosynthesis.</text>
</comment>
<sequence length="283" mass="31088">MASSKPALSSSSPADDASFDVQRMALYNLERAQRTIDALADKELWVPEDTASVDCMHYLGDEAIAHCAETLRIRPGDSVLDIGSGFNATGRYLNRHYGAEVTGVELQTSIHAMGETITRRNGQSAQVRGVNANFIMAPQTVIAAGSVEHIVSFLCILHIPQRHDLFLRAAQTLKPNGRLYIEDFYARRDPLPEQDAAALRDVVSCPYLPSQETYQQDLEKAGFVDIQFEDVSDAWASFVSSRAGAYRASADPEPSLDTFYTTINDLFSRGNLGGVRISARRPA</sequence>
<evidence type="ECO:0000256" key="1">
    <source>
        <dbReference type="ARBA" id="ARBA00004969"/>
    </source>
</evidence>
<dbReference type="Pfam" id="PF13489">
    <property type="entry name" value="Methyltransf_23"/>
    <property type="match status" value="1"/>
</dbReference>
<reference evidence="8 9" key="1">
    <citation type="journal article" date="2016" name="Genome Biol. Evol.">
        <title>Divergent and convergent evolution of fungal pathogenicity.</title>
        <authorList>
            <person name="Shang Y."/>
            <person name="Xiao G."/>
            <person name="Zheng P."/>
            <person name="Cen K."/>
            <person name="Zhan S."/>
            <person name="Wang C."/>
        </authorList>
    </citation>
    <scope>NUCLEOTIDE SEQUENCE [LARGE SCALE GENOMIC DNA]</scope>
    <source>
        <strain evidence="8 9">RCEF 2490</strain>
    </source>
</reference>
<protein>
    <recommendedName>
        <fullName evidence="5">phosphoethanolamine N-methyltransferase</fullName>
        <ecNumber evidence="5">2.1.1.103</ecNumber>
    </recommendedName>
</protein>
<dbReference type="EMBL" id="AZGY01000001">
    <property type="protein sequence ID" value="OAA32935.1"/>
    <property type="molecule type" value="Genomic_DNA"/>
</dbReference>
<keyword evidence="3" id="KW-0489">Methyltransferase</keyword>